<protein>
    <submittedName>
        <fullName evidence="1">Uncharacterized protein</fullName>
    </submittedName>
</protein>
<organism evidence="1 2">
    <name type="scientific">Xylaria bambusicola</name>
    <dbReference type="NCBI Taxonomy" id="326684"/>
    <lineage>
        <taxon>Eukaryota</taxon>
        <taxon>Fungi</taxon>
        <taxon>Dikarya</taxon>
        <taxon>Ascomycota</taxon>
        <taxon>Pezizomycotina</taxon>
        <taxon>Sordariomycetes</taxon>
        <taxon>Xylariomycetidae</taxon>
        <taxon>Xylariales</taxon>
        <taxon>Xylariaceae</taxon>
        <taxon>Xylaria</taxon>
    </lineage>
</organism>
<evidence type="ECO:0000313" key="1">
    <source>
        <dbReference type="EMBL" id="KAK5629689.1"/>
    </source>
</evidence>
<dbReference type="AlphaFoldDB" id="A0AAN7UXZ6"/>
<comment type="caution">
    <text evidence="1">The sequence shown here is derived from an EMBL/GenBank/DDBJ whole genome shotgun (WGS) entry which is preliminary data.</text>
</comment>
<sequence length="78" mass="8520">MAHNAWDCRVENQRQPMAALNCVRIPQGTRIETAQRLAPREDNLPGKSGLKAATPATSFLSMTFTAVRLGPPPPPNPR</sequence>
<dbReference type="EMBL" id="JAWHQM010000012">
    <property type="protein sequence ID" value="KAK5629689.1"/>
    <property type="molecule type" value="Genomic_DNA"/>
</dbReference>
<gene>
    <name evidence="1" type="ORF">RRF57_005404</name>
</gene>
<evidence type="ECO:0000313" key="2">
    <source>
        <dbReference type="Proteomes" id="UP001305414"/>
    </source>
</evidence>
<keyword evidence="2" id="KW-1185">Reference proteome</keyword>
<reference evidence="1 2" key="1">
    <citation type="submission" date="2023-10" db="EMBL/GenBank/DDBJ databases">
        <title>Draft genome sequence of Xylaria bambusicola isolate GMP-LS, the root and basal stem rot pathogen of sugarcane in Indonesia.</title>
        <authorList>
            <person name="Selvaraj P."/>
            <person name="Muralishankar V."/>
            <person name="Muruganantham S."/>
            <person name="Sp S."/>
            <person name="Haryani S."/>
            <person name="Lau K.J.X."/>
            <person name="Naqvi N.I."/>
        </authorList>
    </citation>
    <scope>NUCLEOTIDE SEQUENCE [LARGE SCALE GENOMIC DNA]</scope>
    <source>
        <strain evidence="1">GMP-LS</strain>
    </source>
</reference>
<dbReference type="Proteomes" id="UP001305414">
    <property type="component" value="Unassembled WGS sequence"/>
</dbReference>
<accession>A0AAN7UXZ6</accession>
<name>A0AAN7UXZ6_9PEZI</name>
<proteinExistence type="predicted"/>